<dbReference type="PROSITE" id="PS00108">
    <property type="entry name" value="PROTEIN_KINASE_ST"/>
    <property type="match status" value="1"/>
</dbReference>
<evidence type="ECO:0000256" key="3">
    <source>
        <dbReference type="ARBA" id="ARBA00022741"/>
    </source>
</evidence>
<sequence>MDLMEGSLHHVIHGGNHIEDDLVAHFLHQLLRGLRYLHSAGIAHRDLKPSNLLVNSDCHLRIADFGMAKLAMRDHIEEADEHCFYMTQHIATLPYRAPELLFVMPEHSTAVDMWSVACIFAEMLMKRELFPGRSVSGQIKIIITMLGAPSQKILRQIRCERTRKLIESFGNLPARSWEEIIRDGASRPEALDLIAKMATLDPGDRIDVCQAIRHPYFREYFPKITCERTCPFKVKMDMAAIETFTHVDLVQSLINDVRSADECDFVSCESSELSFTSSASSAKCSEISCDNISASDDARHITSSAEESENDNNVS</sequence>
<dbReference type="Proteomes" id="UP001608902">
    <property type="component" value="Unassembled WGS sequence"/>
</dbReference>
<dbReference type="FunFam" id="1.10.510.10:FF:000624">
    <property type="entry name" value="Mitogen-activated protein kinase"/>
    <property type="match status" value="1"/>
</dbReference>
<dbReference type="AlphaFoldDB" id="A0ABD6EDT7"/>
<dbReference type="InterPro" id="IPR000719">
    <property type="entry name" value="Prot_kinase_dom"/>
</dbReference>
<evidence type="ECO:0000256" key="4">
    <source>
        <dbReference type="ARBA" id="ARBA00022777"/>
    </source>
</evidence>
<proteinExistence type="predicted"/>
<dbReference type="PANTHER" id="PTHR24055">
    <property type="entry name" value="MITOGEN-ACTIVATED PROTEIN KINASE"/>
    <property type="match status" value="1"/>
</dbReference>
<dbReference type="InterPro" id="IPR011009">
    <property type="entry name" value="Kinase-like_dom_sf"/>
</dbReference>
<keyword evidence="3" id="KW-0547">Nucleotide-binding</keyword>
<dbReference type="Gene3D" id="1.10.510.10">
    <property type="entry name" value="Transferase(Phosphotransferase) domain 1"/>
    <property type="match status" value="1"/>
</dbReference>
<keyword evidence="2" id="KW-0808">Transferase</keyword>
<keyword evidence="4" id="KW-0418">Kinase</keyword>
<dbReference type="EMBL" id="JBGFUD010001457">
    <property type="protein sequence ID" value="MFH4976314.1"/>
    <property type="molecule type" value="Genomic_DNA"/>
</dbReference>
<accession>A0ABD6EDT7</accession>
<keyword evidence="1" id="KW-0723">Serine/threonine-protein kinase</keyword>
<organism evidence="7 8">
    <name type="scientific">Gnathostoma spinigerum</name>
    <dbReference type="NCBI Taxonomy" id="75299"/>
    <lineage>
        <taxon>Eukaryota</taxon>
        <taxon>Metazoa</taxon>
        <taxon>Ecdysozoa</taxon>
        <taxon>Nematoda</taxon>
        <taxon>Chromadorea</taxon>
        <taxon>Rhabditida</taxon>
        <taxon>Spirurina</taxon>
        <taxon>Gnathostomatomorpha</taxon>
        <taxon>Gnathostomatoidea</taxon>
        <taxon>Gnathostomatidae</taxon>
        <taxon>Gnathostoma</taxon>
    </lineage>
</organism>
<feature type="domain" description="Protein kinase" evidence="6">
    <location>
        <begin position="1"/>
        <end position="217"/>
    </location>
</feature>
<dbReference type="SUPFAM" id="SSF56112">
    <property type="entry name" value="Protein kinase-like (PK-like)"/>
    <property type="match status" value="1"/>
</dbReference>
<dbReference type="GO" id="GO:0005524">
    <property type="term" value="F:ATP binding"/>
    <property type="evidence" value="ECO:0007669"/>
    <property type="project" value="UniProtKB-KW"/>
</dbReference>
<keyword evidence="5" id="KW-0067">ATP-binding</keyword>
<evidence type="ECO:0000256" key="1">
    <source>
        <dbReference type="ARBA" id="ARBA00022527"/>
    </source>
</evidence>
<evidence type="ECO:0000313" key="7">
    <source>
        <dbReference type="EMBL" id="MFH4976314.1"/>
    </source>
</evidence>
<comment type="caution">
    <text evidence="7">The sequence shown here is derived from an EMBL/GenBank/DDBJ whole genome shotgun (WGS) entry which is preliminary data.</text>
</comment>
<evidence type="ECO:0000256" key="2">
    <source>
        <dbReference type="ARBA" id="ARBA00022679"/>
    </source>
</evidence>
<evidence type="ECO:0000256" key="5">
    <source>
        <dbReference type="ARBA" id="ARBA00022840"/>
    </source>
</evidence>
<dbReference type="Pfam" id="PF00069">
    <property type="entry name" value="Pkinase"/>
    <property type="match status" value="1"/>
</dbReference>
<gene>
    <name evidence="7" type="ORF">AB6A40_003023</name>
</gene>
<dbReference type="InterPro" id="IPR008271">
    <property type="entry name" value="Ser/Thr_kinase_AS"/>
</dbReference>
<evidence type="ECO:0000259" key="6">
    <source>
        <dbReference type="PROSITE" id="PS50011"/>
    </source>
</evidence>
<evidence type="ECO:0000313" key="8">
    <source>
        <dbReference type="Proteomes" id="UP001608902"/>
    </source>
</evidence>
<dbReference type="InterPro" id="IPR050117">
    <property type="entry name" value="MAPK"/>
</dbReference>
<reference evidence="7 8" key="1">
    <citation type="submission" date="2024-08" db="EMBL/GenBank/DDBJ databases">
        <title>Gnathostoma spinigerum genome.</title>
        <authorList>
            <person name="Gonzalez-Bertolin B."/>
            <person name="Monzon S."/>
            <person name="Zaballos A."/>
            <person name="Jimenez P."/>
            <person name="Dekumyoy P."/>
            <person name="Varona S."/>
            <person name="Cuesta I."/>
            <person name="Sumanam S."/>
            <person name="Adisakwattana P."/>
            <person name="Gasser R.B."/>
            <person name="Hernandez-Gonzalez A."/>
            <person name="Young N.D."/>
            <person name="Perteguer M.J."/>
        </authorList>
    </citation>
    <scope>NUCLEOTIDE SEQUENCE [LARGE SCALE GENOMIC DNA]</scope>
    <source>
        <strain evidence="7">AL3</strain>
        <tissue evidence="7">Liver</tissue>
    </source>
</reference>
<protein>
    <recommendedName>
        <fullName evidence="6">Protein kinase domain-containing protein</fullName>
    </recommendedName>
</protein>
<dbReference type="SMART" id="SM00220">
    <property type="entry name" value="S_TKc"/>
    <property type="match status" value="1"/>
</dbReference>
<dbReference type="PROSITE" id="PS50011">
    <property type="entry name" value="PROTEIN_KINASE_DOM"/>
    <property type="match status" value="1"/>
</dbReference>
<dbReference type="GO" id="GO:0004674">
    <property type="term" value="F:protein serine/threonine kinase activity"/>
    <property type="evidence" value="ECO:0007669"/>
    <property type="project" value="UniProtKB-KW"/>
</dbReference>
<name>A0ABD6EDT7_9BILA</name>
<keyword evidence="8" id="KW-1185">Reference proteome</keyword>